<proteinExistence type="predicted"/>
<comment type="caution">
    <text evidence="3">The sequence shown here is derived from an EMBL/GenBank/DDBJ whole genome shotgun (WGS) entry which is preliminary data.</text>
</comment>
<dbReference type="RefSeq" id="WP_359659355.1">
    <property type="nucleotide sequence ID" value="NZ_JBEXZP010000560.1"/>
</dbReference>
<sequence>MIALEYGYEVLPGVAVDTPGVEDVLRRRERGLRWGVLALAAEAALMAVVLVAAGPGSATGVLTAVCLAPLVLVTAALTLLWRRARRRERLIMSTYGWQVWPVRTQDVRVVAGEGERAQGRRWGTDGRVVLLQPDGQSHCSFPLPSDGWDGPPQPRGQRPVDHVWFAGDTRFGGMVAEPGGLPFRHVVRSTPGKRRGTGAEDELARRAGLLPRGRSHRS</sequence>
<keyword evidence="2" id="KW-0472">Membrane</keyword>
<dbReference type="EMBL" id="JBEXZR010000009">
    <property type="protein sequence ID" value="MEU0708261.1"/>
    <property type="molecule type" value="Genomic_DNA"/>
</dbReference>
<evidence type="ECO:0000256" key="1">
    <source>
        <dbReference type="SAM" id="MobiDB-lite"/>
    </source>
</evidence>
<feature type="region of interest" description="Disordered" evidence="1">
    <location>
        <begin position="188"/>
        <end position="218"/>
    </location>
</feature>
<organism evidence="3 4">
    <name type="scientific">Streptomyces lavendulocolor</name>
    <dbReference type="NCBI Taxonomy" id="67316"/>
    <lineage>
        <taxon>Bacteria</taxon>
        <taxon>Bacillati</taxon>
        <taxon>Actinomycetota</taxon>
        <taxon>Actinomycetes</taxon>
        <taxon>Kitasatosporales</taxon>
        <taxon>Streptomycetaceae</taxon>
        <taxon>Streptomyces</taxon>
    </lineage>
</organism>
<keyword evidence="4" id="KW-1185">Reference proteome</keyword>
<accession>A0ABV2W543</accession>
<dbReference type="Proteomes" id="UP001550378">
    <property type="component" value="Unassembled WGS sequence"/>
</dbReference>
<name>A0ABV2W543_9ACTN</name>
<gene>
    <name evidence="3" type="ORF">ABZ508_12980</name>
</gene>
<evidence type="ECO:0000313" key="3">
    <source>
        <dbReference type="EMBL" id="MEU0708261.1"/>
    </source>
</evidence>
<keyword evidence="2" id="KW-1133">Transmembrane helix</keyword>
<evidence type="ECO:0000313" key="4">
    <source>
        <dbReference type="Proteomes" id="UP001550378"/>
    </source>
</evidence>
<reference evidence="3 4" key="1">
    <citation type="submission" date="2024-06" db="EMBL/GenBank/DDBJ databases">
        <title>The Natural Products Discovery Center: Release of the First 8490 Sequenced Strains for Exploring Actinobacteria Biosynthetic Diversity.</title>
        <authorList>
            <person name="Kalkreuter E."/>
            <person name="Kautsar S.A."/>
            <person name="Yang D."/>
            <person name="Bader C.D."/>
            <person name="Teijaro C.N."/>
            <person name="Fluegel L."/>
            <person name="Davis C.M."/>
            <person name="Simpson J.R."/>
            <person name="Lauterbach L."/>
            <person name="Steele A.D."/>
            <person name="Gui C."/>
            <person name="Meng S."/>
            <person name="Li G."/>
            <person name="Viehrig K."/>
            <person name="Ye F."/>
            <person name="Su P."/>
            <person name="Kiefer A.F."/>
            <person name="Nichols A."/>
            <person name="Cepeda A.J."/>
            <person name="Yan W."/>
            <person name="Fan B."/>
            <person name="Jiang Y."/>
            <person name="Adhikari A."/>
            <person name="Zheng C.-J."/>
            <person name="Schuster L."/>
            <person name="Cowan T.M."/>
            <person name="Smanski M.J."/>
            <person name="Chevrette M.G."/>
            <person name="De Carvalho L.P.S."/>
            <person name="Shen B."/>
        </authorList>
    </citation>
    <scope>NUCLEOTIDE SEQUENCE [LARGE SCALE GENOMIC DNA]</scope>
    <source>
        <strain evidence="3 4">NPDC006337</strain>
    </source>
</reference>
<feature type="transmembrane region" description="Helical" evidence="2">
    <location>
        <begin position="60"/>
        <end position="81"/>
    </location>
</feature>
<evidence type="ECO:0000256" key="2">
    <source>
        <dbReference type="SAM" id="Phobius"/>
    </source>
</evidence>
<protein>
    <submittedName>
        <fullName evidence="3">Uncharacterized protein</fullName>
    </submittedName>
</protein>
<keyword evidence="2" id="KW-0812">Transmembrane</keyword>
<feature type="transmembrane region" description="Helical" evidence="2">
    <location>
        <begin position="34"/>
        <end position="54"/>
    </location>
</feature>